<dbReference type="AlphaFoldDB" id="A0A507QLV4"/>
<dbReference type="InterPro" id="IPR007763">
    <property type="entry name" value="NDUFA12"/>
</dbReference>
<comment type="function">
    <text evidence="2">Accessory subunit of the mitochondrial membrane respiratory chain NADH dehydrogenase (Complex I), that is believed not to be involved in catalysis. Complex I functions in the transfer of electrons from NADH to the respiratory chain. The immediate electron acceptor for the enzyme is believed to be ubiquinone.</text>
</comment>
<sequence length="213" mass="24226">MVMILMQTGQIRQTGQHALDRIEQCAIAPASEGNQLHLHFDGHRSPTHILRHVYHTSDAAESGEDWYQGQARSVVARCICCCRAVLTRNASGIQEYGHQLQYIGDTKAGTLIGVDRFGNKYYENMAEELPLRTRWVDYKEPEYDPSQIEPGWHGWLSYMVDSPPTQDKILQTGLRAWELPEHRANLTLSRGAYKPYSTTRSKISAWTPVAAQR</sequence>
<dbReference type="PANTHER" id="PTHR12910">
    <property type="entry name" value="NADH-UBIQUINONE OXIDOREDUCTASE SUBUNIT B17.2"/>
    <property type="match status" value="1"/>
</dbReference>
<organism evidence="3 4">
    <name type="scientific">Monascus purpureus</name>
    <name type="common">Red mold</name>
    <name type="synonym">Monascus anka</name>
    <dbReference type="NCBI Taxonomy" id="5098"/>
    <lineage>
        <taxon>Eukaryota</taxon>
        <taxon>Fungi</taxon>
        <taxon>Dikarya</taxon>
        <taxon>Ascomycota</taxon>
        <taxon>Pezizomycotina</taxon>
        <taxon>Eurotiomycetes</taxon>
        <taxon>Eurotiomycetidae</taxon>
        <taxon>Eurotiales</taxon>
        <taxon>Aspergillaceae</taxon>
        <taxon>Monascus</taxon>
    </lineage>
</organism>
<dbReference type="PANTHER" id="PTHR12910:SF2">
    <property type="entry name" value="NADH DEHYDROGENASE [UBIQUINONE] 1 ALPHA SUBCOMPLEX SUBUNIT 12"/>
    <property type="match status" value="1"/>
</dbReference>
<comment type="caution">
    <text evidence="3">The sequence shown here is derived from an EMBL/GenBank/DDBJ whole genome shotgun (WGS) entry which is preliminary data.</text>
</comment>
<keyword evidence="2" id="KW-0496">Mitochondrion</keyword>
<gene>
    <name evidence="3" type="primary">NDUFA12</name>
    <name evidence="3" type="ORF">MPDQ_001806</name>
</gene>
<comment type="similarity">
    <text evidence="1 2">Belongs to the complex I NDUFA12 subunit family.</text>
</comment>
<keyword evidence="2" id="KW-0813">Transport</keyword>
<dbReference type="STRING" id="5098.A0A507QLV4"/>
<dbReference type="GO" id="GO:0006979">
    <property type="term" value="P:response to oxidative stress"/>
    <property type="evidence" value="ECO:0007669"/>
    <property type="project" value="TreeGrafter"/>
</dbReference>
<comment type="subcellular location">
    <subcellularLocation>
        <location evidence="2">Mitochondrion inner membrane</location>
        <topology evidence="2">Peripheral membrane protein</topology>
        <orientation evidence="2">Matrix side</orientation>
    </subcellularLocation>
</comment>
<keyword evidence="2" id="KW-0472">Membrane</keyword>
<reference evidence="3 4" key="1">
    <citation type="submission" date="2019-06" db="EMBL/GenBank/DDBJ databases">
        <title>Wine fermentation using esterase from Monascus purpureus.</title>
        <authorList>
            <person name="Geng C."/>
            <person name="Zhang Y."/>
        </authorList>
    </citation>
    <scope>NUCLEOTIDE SEQUENCE [LARGE SCALE GENOMIC DNA]</scope>
    <source>
        <strain evidence="3">HQ1</strain>
    </source>
</reference>
<proteinExistence type="inferred from homology"/>
<evidence type="ECO:0000313" key="3">
    <source>
        <dbReference type="EMBL" id="TQB69489.1"/>
    </source>
</evidence>
<evidence type="ECO:0000256" key="1">
    <source>
        <dbReference type="ARBA" id="ARBA00007355"/>
    </source>
</evidence>
<keyword evidence="4" id="KW-1185">Reference proteome</keyword>
<dbReference type="EMBL" id="VIFY01000150">
    <property type="protein sequence ID" value="TQB69489.1"/>
    <property type="molecule type" value="Genomic_DNA"/>
</dbReference>
<dbReference type="GO" id="GO:0045271">
    <property type="term" value="C:respiratory chain complex I"/>
    <property type="evidence" value="ECO:0007669"/>
    <property type="project" value="InterPro"/>
</dbReference>
<dbReference type="Proteomes" id="UP000319663">
    <property type="component" value="Unassembled WGS sequence"/>
</dbReference>
<evidence type="ECO:0000256" key="2">
    <source>
        <dbReference type="RuleBase" id="RU363103"/>
    </source>
</evidence>
<dbReference type="Pfam" id="PF05071">
    <property type="entry name" value="NDUFA12"/>
    <property type="match status" value="1"/>
</dbReference>
<name>A0A507QLV4_MONPU</name>
<protein>
    <recommendedName>
        <fullName evidence="2">NADH dehydrogenase [ubiquinone] 1 alpha subcomplex subunit</fullName>
    </recommendedName>
</protein>
<evidence type="ECO:0000313" key="4">
    <source>
        <dbReference type="Proteomes" id="UP000319663"/>
    </source>
</evidence>
<accession>A0A507QLV4</accession>
<dbReference type="GO" id="GO:0005743">
    <property type="term" value="C:mitochondrial inner membrane"/>
    <property type="evidence" value="ECO:0007669"/>
    <property type="project" value="UniProtKB-SubCell"/>
</dbReference>
<keyword evidence="2" id="KW-0999">Mitochondrion inner membrane</keyword>
<keyword evidence="2" id="KW-0249">Electron transport</keyword>
<keyword evidence="2" id="KW-0679">Respiratory chain</keyword>